<dbReference type="EMBL" id="JAOB01000011">
    <property type="protein sequence ID" value="EUA73490.1"/>
    <property type="molecule type" value="Genomic_DNA"/>
</dbReference>
<proteinExistence type="predicted"/>
<evidence type="ECO:0000313" key="1">
    <source>
        <dbReference type="EMBL" id="EUA73490.1"/>
    </source>
</evidence>
<gene>
    <name evidence="1" type="ORF">I553_9647</name>
</gene>
<sequence>MVDVSALLRLAAAANSHQDGILRHTGGRRTDVHIRSGAVTPRMPKPLAITCRVA</sequence>
<accession>X8E0Y0</accession>
<name>X8E0Y0_MYCXE</name>
<protein>
    <submittedName>
        <fullName evidence="1">Uncharacterized protein</fullName>
    </submittedName>
</protein>
<comment type="caution">
    <text evidence="1">The sequence shown here is derived from an EMBL/GenBank/DDBJ whole genome shotgun (WGS) entry which is preliminary data.</text>
</comment>
<organism evidence="1">
    <name type="scientific">Mycobacterium xenopi 4042</name>
    <dbReference type="NCBI Taxonomy" id="1299334"/>
    <lineage>
        <taxon>Bacteria</taxon>
        <taxon>Bacillati</taxon>
        <taxon>Actinomycetota</taxon>
        <taxon>Actinomycetes</taxon>
        <taxon>Mycobacteriales</taxon>
        <taxon>Mycobacteriaceae</taxon>
        <taxon>Mycobacterium</taxon>
    </lineage>
</organism>
<reference evidence="1" key="1">
    <citation type="submission" date="2014-01" db="EMBL/GenBank/DDBJ databases">
        <authorList>
            <person name="Brown-Elliot B."/>
            <person name="Wallace R."/>
            <person name="Lenaerts A."/>
            <person name="Ordway D."/>
            <person name="DeGroote M.A."/>
            <person name="Parker T."/>
            <person name="Sizemore C."/>
            <person name="Tallon L.J."/>
            <person name="Sadzewicz L.K."/>
            <person name="Sengamalay N."/>
            <person name="Fraser C.M."/>
            <person name="Hine E."/>
            <person name="Shefchek K.A."/>
            <person name="Das S.P."/>
            <person name="Tettelin H."/>
        </authorList>
    </citation>
    <scope>NUCLEOTIDE SEQUENCE [LARGE SCALE GENOMIC DNA]</scope>
    <source>
        <strain evidence="1">4042</strain>
    </source>
</reference>
<dbReference type="AlphaFoldDB" id="X8E0Y0"/>